<dbReference type="Gramene" id="OMERI01G15630.1">
    <property type="protein sequence ID" value="OMERI01G15630.1"/>
    <property type="gene ID" value="OMERI01G15630"/>
</dbReference>
<feature type="region of interest" description="Disordered" evidence="1">
    <location>
        <begin position="1"/>
        <end position="38"/>
    </location>
</feature>
<protein>
    <submittedName>
        <fullName evidence="2">Uncharacterized protein</fullName>
    </submittedName>
</protein>
<proteinExistence type="predicted"/>
<dbReference type="EnsemblPlants" id="OMERI01G15630.1">
    <property type="protein sequence ID" value="OMERI01G15630.1"/>
    <property type="gene ID" value="OMERI01G15630"/>
</dbReference>
<accession>A0A0E0C2I2</accession>
<reference evidence="2" key="1">
    <citation type="submission" date="2015-04" db="UniProtKB">
        <authorList>
            <consortium name="EnsemblPlants"/>
        </authorList>
    </citation>
    <scope>IDENTIFICATION</scope>
</reference>
<keyword evidence="3" id="KW-1185">Reference proteome</keyword>
<feature type="compositionally biased region" description="Polar residues" evidence="1">
    <location>
        <begin position="15"/>
        <end position="26"/>
    </location>
</feature>
<evidence type="ECO:0000313" key="3">
    <source>
        <dbReference type="Proteomes" id="UP000008021"/>
    </source>
</evidence>
<organism evidence="2">
    <name type="scientific">Oryza meridionalis</name>
    <dbReference type="NCBI Taxonomy" id="40149"/>
    <lineage>
        <taxon>Eukaryota</taxon>
        <taxon>Viridiplantae</taxon>
        <taxon>Streptophyta</taxon>
        <taxon>Embryophyta</taxon>
        <taxon>Tracheophyta</taxon>
        <taxon>Spermatophyta</taxon>
        <taxon>Magnoliopsida</taxon>
        <taxon>Liliopsida</taxon>
        <taxon>Poales</taxon>
        <taxon>Poaceae</taxon>
        <taxon>BOP clade</taxon>
        <taxon>Oryzoideae</taxon>
        <taxon>Oryzeae</taxon>
        <taxon>Oryzinae</taxon>
        <taxon>Oryza</taxon>
    </lineage>
</organism>
<evidence type="ECO:0000256" key="1">
    <source>
        <dbReference type="SAM" id="MobiDB-lite"/>
    </source>
</evidence>
<dbReference type="Proteomes" id="UP000008021">
    <property type="component" value="Chromosome 1"/>
</dbReference>
<evidence type="ECO:0000313" key="2">
    <source>
        <dbReference type="EnsemblPlants" id="OMERI01G15630.1"/>
    </source>
</evidence>
<name>A0A0E0C2I2_9ORYZ</name>
<reference evidence="2" key="2">
    <citation type="submission" date="2018-05" db="EMBL/GenBank/DDBJ databases">
        <title>OmerRS3 (Oryza meridionalis Reference Sequence Version 3).</title>
        <authorList>
            <person name="Zhang J."/>
            <person name="Kudrna D."/>
            <person name="Lee S."/>
            <person name="Talag J."/>
            <person name="Welchert J."/>
            <person name="Wing R.A."/>
        </authorList>
    </citation>
    <scope>NUCLEOTIDE SEQUENCE [LARGE SCALE GENOMIC DNA]</scope>
    <source>
        <strain evidence="2">cv. OR44</strain>
    </source>
</reference>
<dbReference type="HOGENOM" id="CLU_1985111_0_0_1"/>
<sequence>MDQTIAHNSEMWRLTRSTSATTGSHTHPTRSEARKPTFSQAWETASELGSVSGVVAMGVPGGGRLMRLRPRAGVAGGVGRRRSRPLVALRCGPSWTARRRRPAFRWLTEVDWRGGRSTGNGLPGSS</sequence>
<dbReference type="AlphaFoldDB" id="A0A0E0C2I2"/>